<dbReference type="OrthoDB" id="688249at2759"/>
<dbReference type="SUPFAM" id="SSF55008">
    <property type="entry name" value="HMA, heavy metal-associated domain"/>
    <property type="match status" value="2"/>
</dbReference>
<evidence type="ECO:0000259" key="4">
    <source>
        <dbReference type="PROSITE" id="PS50846"/>
    </source>
</evidence>
<keyword evidence="2" id="KW-0449">Lipoprotein</keyword>
<dbReference type="Gene3D" id="3.30.70.100">
    <property type="match status" value="2"/>
</dbReference>
<proteinExistence type="inferred from homology"/>
<dbReference type="PANTHER" id="PTHR46195:SF12">
    <property type="entry name" value="HEAVY METAL-ASSOCIATED ISOPRENYLATED PLANT PROTEIN 4"/>
    <property type="match status" value="1"/>
</dbReference>
<dbReference type="InterPro" id="IPR036163">
    <property type="entry name" value="HMA_dom_sf"/>
</dbReference>
<protein>
    <recommendedName>
        <fullName evidence="4">HMA domain-containing protein</fullName>
    </recommendedName>
</protein>
<dbReference type="InterPro" id="IPR044577">
    <property type="entry name" value="HIPP4/7/8/17/18/19"/>
</dbReference>
<accession>A0A2G5D8S7</accession>
<comment type="similarity">
    <text evidence="3">Belongs to the HIPP family.</text>
</comment>
<keyword evidence="2" id="KW-0636">Prenylation</keyword>
<sequence length="231" mass="26407">MGKEEKKDEKGGDEIVTAVYKLNLHCLQCARTTKKPLMRTQGVHSVDYDIKKGEIKVIGKIDGKKIHQQIEKISKKKVEMTIVAKSKDKKEPVSTITTLKLPMHCAKCEHDLKKMMLKHKGVHGVKSDLKAQTLVIEGTVEPPKLVKYIHKRVRKHAEIVVKKPDEKKPVEKKEIVKEVDVKIVETSKITDKGEEKKIEVKFKETTNPYFIHYVYAPQLFSDENPNACSIM</sequence>
<reference evidence="5 6" key="1">
    <citation type="submission" date="2017-09" db="EMBL/GenBank/DDBJ databases">
        <title>WGS assembly of Aquilegia coerulea Goldsmith.</title>
        <authorList>
            <person name="Hodges S."/>
            <person name="Kramer E."/>
            <person name="Nordborg M."/>
            <person name="Tomkins J."/>
            <person name="Borevitz J."/>
            <person name="Derieg N."/>
            <person name="Yan J."/>
            <person name="Mihaltcheva S."/>
            <person name="Hayes R.D."/>
            <person name="Rokhsar D."/>
        </authorList>
    </citation>
    <scope>NUCLEOTIDE SEQUENCE [LARGE SCALE GENOMIC DNA]</scope>
    <source>
        <strain evidence="6">cv. Goldsmith</strain>
    </source>
</reference>
<dbReference type="PANTHER" id="PTHR46195">
    <property type="entry name" value="HEAVY METAL-ASSOCIATED ISOPRENYLATED PLANT PROTEIN 7"/>
    <property type="match status" value="1"/>
</dbReference>
<dbReference type="FunCoup" id="A0A2G5D8S7">
    <property type="interactions" value="19"/>
</dbReference>
<dbReference type="Pfam" id="PF00403">
    <property type="entry name" value="HMA"/>
    <property type="match status" value="2"/>
</dbReference>
<keyword evidence="6" id="KW-1185">Reference proteome</keyword>
<dbReference type="STRING" id="218851.A0A2G5D8S7"/>
<dbReference type="Proteomes" id="UP000230069">
    <property type="component" value="Unassembled WGS sequence"/>
</dbReference>
<feature type="domain" description="HMA" evidence="4">
    <location>
        <begin position="94"/>
        <end position="158"/>
    </location>
</feature>
<evidence type="ECO:0000313" key="5">
    <source>
        <dbReference type="EMBL" id="PIA39903.1"/>
    </source>
</evidence>
<evidence type="ECO:0000256" key="3">
    <source>
        <dbReference type="ARBA" id="ARBA00024045"/>
    </source>
</evidence>
<keyword evidence="1" id="KW-0479">Metal-binding</keyword>
<evidence type="ECO:0000256" key="1">
    <source>
        <dbReference type="ARBA" id="ARBA00022723"/>
    </source>
</evidence>
<dbReference type="InParanoid" id="A0A2G5D8S7"/>
<dbReference type="EMBL" id="KZ305043">
    <property type="protein sequence ID" value="PIA39903.1"/>
    <property type="molecule type" value="Genomic_DNA"/>
</dbReference>
<dbReference type="CDD" id="cd00371">
    <property type="entry name" value="HMA"/>
    <property type="match status" value="2"/>
</dbReference>
<dbReference type="InterPro" id="IPR006121">
    <property type="entry name" value="HMA_dom"/>
</dbReference>
<dbReference type="GO" id="GO:0046872">
    <property type="term" value="F:metal ion binding"/>
    <property type="evidence" value="ECO:0007669"/>
    <property type="project" value="UniProtKB-KW"/>
</dbReference>
<dbReference type="AlphaFoldDB" id="A0A2G5D8S7"/>
<evidence type="ECO:0000313" key="6">
    <source>
        <dbReference type="Proteomes" id="UP000230069"/>
    </source>
</evidence>
<organism evidence="5 6">
    <name type="scientific">Aquilegia coerulea</name>
    <name type="common">Rocky mountain columbine</name>
    <dbReference type="NCBI Taxonomy" id="218851"/>
    <lineage>
        <taxon>Eukaryota</taxon>
        <taxon>Viridiplantae</taxon>
        <taxon>Streptophyta</taxon>
        <taxon>Embryophyta</taxon>
        <taxon>Tracheophyta</taxon>
        <taxon>Spermatophyta</taxon>
        <taxon>Magnoliopsida</taxon>
        <taxon>Ranunculales</taxon>
        <taxon>Ranunculaceae</taxon>
        <taxon>Thalictroideae</taxon>
        <taxon>Aquilegia</taxon>
    </lineage>
</organism>
<gene>
    <name evidence="5" type="ORF">AQUCO_02600391v1</name>
</gene>
<dbReference type="PROSITE" id="PS50846">
    <property type="entry name" value="HMA_2"/>
    <property type="match status" value="2"/>
</dbReference>
<feature type="domain" description="HMA" evidence="4">
    <location>
        <begin position="15"/>
        <end position="78"/>
    </location>
</feature>
<evidence type="ECO:0000256" key="2">
    <source>
        <dbReference type="ARBA" id="ARBA00023289"/>
    </source>
</evidence>
<name>A0A2G5D8S7_AQUCA</name>